<keyword evidence="1" id="KW-0472">Membrane</keyword>
<sequence>MSDMPYQPTGTQSAPPAPAKRRHIFRWFFLAIQAAFLAWIIAGIAQNSDSCVGEVGAALEACQAGTAVGTGIGVGLIIGLWAAVDIILGITWLVFRKR</sequence>
<feature type="transmembrane region" description="Helical" evidence="1">
    <location>
        <begin position="27"/>
        <end position="46"/>
    </location>
</feature>
<keyword evidence="1" id="KW-0812">Transmembrane</keyword>
<organism evidence="2 3">
    <name type="scientific">Prauserella oleivorans</name>
    <dbReference type="NCBI Taxonomy" id="1478153"/>
    <lineage>
        <taxon>Bacteria</taxon>
        <taxon>Bacillati</taxon>
        <taxon>Actinomycetota</taxon>
        <taxon>Actinomycetes</taxon>
        <taxon>Pseudonocardiales</taxon>
        <taxon>Pseudonocardiaceae</taxon>
        <taxon>Prauserella</taxon>
    </lineage>
</organism>
<evidence type="ECO:0000256" key="1">
    <source>
        <dbReference type="SAM" id="Phobius"/>
    </source>
</evidence>
<comment type="caution">
    <text evidence="2">The sequence shown here is derived from an EMBL/GenBank/DDBJ whole genome shotgun (WGS) entry which is preliminary data.</text>
</comment>
<accession>A0ABW5W5C0</accession>
<gene>
    <name evidence="2" type="ORF">ACFS2C_07030</name>
</gene>
<dbReference type="RefSeq" id="WP_377386354.1">
    <property type="nucleotide sequence ID" value="NZ_JBHSAN010000006.1"/>
</dbReference>
<feature type="transmembrane region" description="Helical" evidence="1">
    <location>
        <begin position="66"/>
        <end position="95"/>
    </location>
</feature>
<dbReference type="EMBL" id="JBHUOF010000007">
    <property type="protein sequence ID" value="MFD2799138.1"/>
    <property type="molecule type" value="Genomic_DNA"/>
</dbReference>
<dbReference type="Proteomes" id="UP001597478">
    <property type="component" value="Unassembled WGS sequence"/>
</dbReference>
<evidence type="ECO:0000313" key="2">
    <source>
        <dbReference type="EMBL" id="MFD2799138.1"/>
    </source>
</evidence>
<keyword evidence="1" id="KW-1133">Transmembrane helix</keyword>
<proteinExistence type="predicted"/>
<protein>
    <submittedName>
        <fullName evidence="2">Uncharacterized protein</fullName>
    </submittedName>
</protein>
<reference evidence="3" key="1">
    <citation type="journal article" date="2019" name="Int. J. Syst. Evol. Microbiol.">
        <title>The Global Catalogue of Microorganisms (GCM) 10K type strain sequencing project: providing services to taxonomists for standard genome sequencing and annotation.</title>
        <authorList>
            <consortium name="The Broad Institute Genomics Platform"/>
            <consortium name="The Broad Institute Genome Sequencing Center for Infectious Disease"/>
            <person name="Wu L."/>
            <person name="Ma J."/>
        </authorList>
    </citation>
    <scope>NUCLEOTIDE SEQUENCE [LARGE SCALE GENOMIC DNA]</scope>
    <source>
        <strain evidence="3">IBRC-M 10906</strain>
    </source>
</reference>
<evidence type="ECO:0000313" key="3">
    <source>
        <dbReference type="Proteomes" id="UP001597478"/>
    </source>
</evidence>
<keyword evidence="3" id="KW-1185">Reference proteome</keyword>
<name>A0ABW5W5C0_9PSEU</name>